<organism evidence="13 14">
    <name type="scientific">Verminephrobacter eiseniae (strain EF01-2)</name>
    <dbReference type="NCBI Taxonomy" id="391735"/>
    <lineage>
        <taxon>Bacteria</taxon>
        <taxon>Pseudomonadati</taxon>
        <taxon>Pseudomonadota</taxon>
        <taxon>Betaproteobacteria</taxon>
        <taxon>Burkholderiales</taxon>
        <taxon>Comamonadaceae</taxon>
        <taxon>Verminephrobacter</taxon>
    </lineage>
</organism>
<evidence type="ECO:0000256" key="10">
    <source>
        <dbReference type="ARBA" id="ARBA00030775"/>
    </source>
</evidence>
<keyword evidence="3" id="KW-1003">Cell membrane</keyword>
<dbReference type="OrthoDB" id="8481584at2"/>
<dbReference type="Gene3D" id="3.30.700.10">
    <property type="entry name" value="Glycoprotein, Type 4 Pilin"/>
    <property type="match status" value="1"/>
</dbReference>
<keyword evidence="5" id="KW-0997">Cell inner membrane</keyword>
<protein>
    <recommendedName>
        <fullName evidence="2">Type II secretion system protein H</fullName>
    </recommendedName>
    <alternativeName>
        <fullName evidence="10">General secretion pathway protein H</fullName>
    </alternativeName>
</protein>
<dbReference type="NCBIfam" id="TIGR02532">
    <property type="entry name" value="IV_pilin_GFxxxE"/>
    <property type="match status" value="1"/>
</dbReference>
<comment type="subcellular location">
    <subcellularLocation>
        <location evidence="1">Cell inner membrane</location>
        <topology evidence="1">Single-pass membrane protein</topology>
    </subcellularLocation>
</comment>
<evidence type="ECO:0000256" key="5">
    <source>
        <dbReference type="ARBA" id="ARBA00022519"/>
    </source>
</evidence>
<keyword evidence="7 11" id="KW-1133">Transmembrane helix</keyword>
<dbReference type="Proteomes" id="UP000000374">
    <property type="component" value="Chromosome"/>
</dbReference>
<dbReference type="InterPro" id="IPR012902">
    <property type="entry name" value="N_methyl_site"/>
</dbReference>
<dbReference type="Pfam" id="PF12019">
    <property type="entry name" value="GspH"/>
    <property type="match status" value="1"/>
</dbReference>
<keyword evidence="14" id="KW-1185">Reference proteome</keyword>
<reference evidence="14" key="1">
    <citation type="submission" date="2006-12" db="EMBL/GenBank/DDBJ databases">
        <title>Complete sequence of chromosome 1 of Verminephrobacter eiseniae EF01-2.</title>
        <authorList>
            <person name="Copeland A."/>
            <person name="Lucas S."/>
            <person name="Lapidus A."/>
            <person name="Barry K."/>
            <person name="Detter J.C."/>
            <person name="Glavina del Rio T."/>
            <person name="Dalin E."/>
            <person name="Tice H."/>
            <person name="Pitluck S."/>
            <person name="Chertkov O."/>
            <person name="Brettin T."/>
            <person name="Bruce D."/>
            <person name="Han C."/>
            <person name="Tapia R."/>
            <person name="Gilna P."/>
            <person name="Schmutz J."/>
            <person name="Larimer F."/>
            <person name="Land M."/>
            <person name="Hauser L."/>
            <person name="Kyrpides N."/>
            <person name="Kim E."/>
            <person name="Stahl D."/>
            <person name="Richardson P."/>
        </authorList>
    </citation>
    <scope>NUCLEOTIDE SEQUENCE [LARGE SCALE GENOMIC DNA]</scope>
    <source>
        <strain evidence="14">EF01-2</strain>
    </source>
</reference>
<evidence type="ECO:0000256" key="4">
    <source>
        <dbReference type="ARBA" id="ARBA00022481"/>
    </source>
</evidence>
<dbReference type="Pfam" id="PF07963">
    <property type="entry name" value="N_methyl"/>
    <property type="match status" value="1"/>
</dbReference>
<sequence>MRRERGFTLIELLVVFAIMALVIGLVPVAFERLSESAKYRDTVRTMLSELRQARSIALSQGREVRFAVDLSGHAFGLQGAAPHRLAPALRIRATVAERELQRGVAAIRFLPDGGATGGSIEIIRPAGNGVRLRVDWLSGHVSQEPLLQ</sequence>
<evidence type="ECO:0000256" key="7">
    <source>
        <dbReference type="ARBA" id="ARBA00022989"/>
    </source>
</evidence>
<keyword evidence="6 11" id="KW-0812">Transmembrane</keyword>
<dbReference type="AlphaFoldDB" id="A1WFR0"/>
<feature type="domain" description="General secretion pathway GspH" evidence="12">
    <location>
        <begin position="43"/>
        <end position="136"/>
    </location>
</feature>
<feature type="transmembrane region" description="Helical" evidence="11">
    <location>
        <begin position="12"/>
        <end position="30"/>
    </location>
</feature>
<dbReference type="PROSITE" id="PS00409">
    <property type="entry name" value="PROKAR_NTER_METHYL"/>
    <property type="match status" value="1"/>
</dbReference>
<evidence type="ECO:0000256" key="11">
    <source>
        <dbReference type="SAM" id="Phobius"/>
    </source>
</evidence>
<evidence type="ECO:0000256" key="3">
    <source>
        <dbReference type="ARBA" id="ARBA00022475"/>
    </source>
</evidence>
<evidence type="ECO:0000313" key="13">
    <source>
        <dbReference type="EMBL" id="ABM56467.1"/>
    </source>
</evidence>
<dbReference type="SUPFAM" id="SSF54523">
    <property type="entry name" value="Pili subunits"/>
    <property type="match status" value="1"/>
</dbReference>
<gene>
    <name evidence="13" type="ordered locus">Veis_0685</name>
</gene>
<dbReference type="GO" id="GO:0015628">
    <property type="term" value="P:protein secretion by the type II secretion system"/>
    <property type="evidence" value="ECO:0007669"/>
    <property type="project" value="InterPro"/>
</dbReference>
<evidence type="ECO:0000256" key="8">
    <source>
        <dbReference type="ARBA" id="ARBA00023136"/>
    </source>
</evidence>
<evidence type="ECO:0000256" key="2">
    <source>
        <dbReference type="ARBA" id="ARBA00021549"/>
    </source>
</evidence>
<evidence type="ECO:0000256" key="9">
    <source>
        <dbReference type="ARBA" id="ARBA00025772"/>
    </source>
</evidence>
<evidence type="ECO:0000259" key="12">
    <source>
        <dbReference type="Pfam" id="PF12019"/>
    </source>
</evidence>
<comment type="similarity">
    <text evidence="9">Belongs to the GSP H family.</text>
</comment>
<evidence type="ECO:0000256" key="6">
    <source>
        <dbReference type="ARBA" id="ARBA00022692"/>
    </source>
</evidence>
<proteinExistence type="inferred from homology"/>
<dbReference type="InterPro" id="IPR045584">
    <property type="entry name" value="Pilin-like"/>
</dbReference>
<dbReference type="InterPro" id="IPR022346">
    <property type="entry name" value="T2SS_GspH"/>
</dbReference>
<evidence type="ECO:0000256" key="1">
    <source>
        <dbReference type="ARBA" id="ARBA00004377"/>
    </source>
</evidence>
<accession>A1WFR0</accession>
<dbReference type="KEGG" id="vei:Veis_0685"/>
<evidence type="ECO:0000313" key="14">
    <source>
        <dbReference type="Proteomes" id="UP000000374"/>
    </source>
</evidence>
<dbReference type="STRING" id="391735.Veis_0685"/>
<dbReference type="GO" id="GO:0015627">
    <property type="term" value="C:type II protein secretion system complex"/>
    <property type="evidence" value="ECO:0007669"/>
    <property type="project" value="InterPro"/>
</dbReference>
<dbReference type="eggNOG" id="COG4970">
    <property type="taxonomic scope" value="Bacteria"/>
</dbReference>
<keyword evidence="4" id="KW-0488">Methylation</keyword>
<keyword evidence="8 11" id="KW-0472">Membrane</keyword>
<dbReference type="EMBL" id="CP000542">
    <property type="protein sequence ID" value="ABM56467.1"/>
    <property type="molecule type" value="Genomic_DNA"/>
</dbReference>
<dbReference type="GO" id="GO:0005886">
    <property type="term" value="C:plasma membrane"/>
    <property type="evidence" value="ECO:0007669"/>
    <property type="project" value="UniProtKB-SubCell"/>
</dbReference>
<dbReference type="HOGENOM" id="CLU_123291_1_0_4"/>
<name>A1WFR0_VEREI</name>